<dbReference type="EMBL" id="JABELV010000007">
    <property type="protein sequence ID" value="KAG7571401.1"/>
    <property type="molecule type" value="Genomic_DNA"/>
</dbReference>
<dbReference type="SUPFAM" id="SSF82919">
    <property type="entry name" value="Zn-finger domain of Sec23/24"/>
    <property type="match status" value="1"/>
</dbReference>
<dbReference type="InterPro" id="IPR001202">
    <property type="entry name" value="WW_dom"/>
</dbReference>
<dbReference type="GO" id="GO:0030127">
    <property type="term" value="C:COPII vesicle coat"/>
    <property type="evidence" value="ECO:0007669"/>
    <property type="project" value="InterPro"/>
</dbReference>
<dbReference type="InterPro" id="IPR006900">
    <property type="entry name" value="Sec23/24_helical_dom"/>
</dbReference>
<dbReference type="InterPro" id="IPR036175">
    <property type="entry name" value="Sec23/24_helical_dom_sf"/>
</dbReference>
<dbReference type="PANTHER" id="PTHR13803">
    <property type="entry name" value="SEC24-RELATED PROTEIN"/>
    <property type="match status" value="1"/>
</dbReference>
<organism evidence="14 15">
    <name type="scientific">Filobasidium floriforme</name>
    <dbReference type="NCBI Taxonomy" id="5210"/>
    <lineage>
        <taxon>Eukaryota</taxon>
        <taxon>Fungi</taxon>
        <taxon>Dikarya</taxon>
        <taxon>Basidiomycota</taxon>
        <taxon>Agaricomycotina</taxon>
        <taxon>Tremellomycetes</taxon>
        <taxon>Filobasidiales</taxon>
        <taxon>Filobasidiaceae</taxon>
        <taxon>Filobasidium</taxon>
    </lineage>
</organism>
<dbReference type="Proteomes" id="UP000812966">
    <property type="component" value="Unassembled WGS sequence"/>
</dbReference>
<keyword evidence="9" id="KW-0653">Protein transport</keyword>
<feature type="region of interest" description="Disordered" evidence="12">
    <location>
        <begin position="188"/>
        <end position="240"/>
    </location>
</feature>
<dbReference type="Gene3D" id="3.40.20.10">
    <property type="entry name" value="Severin"/>
    <property type="match status" value="1"/>
</dbReference>
<reference evidence="14" key="1">
    <citation type="submission" date="2020-04" db="EMBL/GenBank/DDBJ databases">
        <title>Analysis of mating type loci in Filobasidium floriforme.</title>
        <authorList>
            <person name="Nowrousian M."/>
        </authorList>
    </citation>
    <scope>NUCLEOTIDE SEQUENCE</scope>
    <source>
        <strain evidence="14">CBS 6242</strain>
    </source>
</reference>
<evidence type="ECO:0000313" key="15">
    <source>
        <dbReference type="Proteomes" id="UP000812966"/>
    </source>
</evidence>
<dbReference type="SUPFAM" id="SSF51045">
    <property type="entry name" value="WW domain"/>
    <property type="match status" value="1"/>
</dbReference>
<dbReference type="InterPro" id="IPR007123">
    <property type="entry name" value="Gelsolin-like_dom"/>
</dbReference>
<evidence type="ECO:0000256" key="12">
    <source>
        <dbReference type="SAM" id="MobiDB-lite"/>
    </source>
</evidence>
<feature type="compositionally biased region" description="Gly residues" evidence="12">
    <location>
        <begin position="217"/>
        <end position="227"/>
    </location>
</feature>
<dbReference type="InterPro" id="IPR036465">
    <property type="entry name" value="vWFA_dom_sf"/>
</dbReference>
<evidence type="ECO:0000256" key="9">
    <source>
        <dbReference type="ARBA" id="ARBA00022927"/>
    </source>
</evidence>
<dbReference type="GO" id="GO:0000139">
    <property type="term" value="C:Golgi membrane"/>
    <property type="evidence" value="ECO:0007669"/>
    <property type="project" value="UniProtKB-SubCell"/>
</dbReference>
<keyword evidence="8" id="KW-0931">ER-Golgi transport</keyword>
<dbReference type="SUPFAM" id="SSF53300">
    <property type="entry name" value="vWA-like"/>
    <property type="match status" value="1"/>
</dbReference>
<dbReference type="InterPro" id="IPR050550">
    <property type="entry name" value="SEC23_SEC24_subfamily"/>
</dbReference>
<dbReference type="InterPro" id="IPR036180">
    <property type="entry name" value="Gelsolin-like_dom_sf"/>
</dbReference>
<dbReference type="SMART" id="SM00456">
    <property type="entry name" value="WW"/>
    <property type="match status" value="1"/>
</dbReference>
<dbReference type="Gene3D" id="2.30.30.380">
    <property type="entry name" value="Zn-finger domain of Sec23/24"/>
    <property type="match status" value="1"/>
</dbReference>
<evidence type="ECO:0000256" key="1">
    <source>
        <dbReference type="ARBA" id="ARBA00004394"/>
    </source>
</evidence>
<keyword evidence="11" id="KW-0472">Membrane</keyword>
<name>A0A8K0JR36_9TREE</name>
<dbReference type="GO" id="GO:0070971">
    <property type="term" value="C:endoplasmic reticulum exit site"/>
    <property type="evidence" value="ECO:0007669"/>
    <property type="project" value="TreeGrafter"/>
</dbReference>
<dbReference type="Gene3D" id="2.20.70.10">
    <property type="match status" value="1"/>
</dbReference>
<dbReference type="PANTHER" id="PTHR13803:SF39">
    <property type="entry name" value="SECRETORY 24AB, ISOFORM A"/>
    <property type="match status" value="1"/>
</dbReference>
<dbReference type="InterPro" id="IPR006896">
    <property type="entry name" value="Sec23/24_trunk_dom"/>
</dbReference>
<dbReference type="Pfam" id="PF04810">
    <property type="entry name" value="zf-Sec23_Sec24"/>
    <property type="match status" value="1"/>
</dbReference>
<dbReference type="SUPFAM" id="SSF81995">
    <property type="entry name" value="beta-sandwich domain of Sec23/24"/>
    <property type="match status" value="1"/>
</dbReference>
<sequence>MSQPALPAGWAAQWDAQANRYLFVDTINNRSQWEQPTGPAIGAGGPGANGIGPGSSSTPIPQANAQQQQPVASSNPRRRQYPTAQMAQAYAEGGAVAATGGPGTGYGAGVGGGVSTPGVSGGYSDLSQGQGQYPQMQVPQNQGPAQLFTPGAALAGGQGQQQGGAGGYFAPANPGFADQKAFSVAGGVDPNQQQQQQQGGVGGMMGNMVNQFSNMGMNGGSTPGYGQGQAQQPMSMGGHGSHSLVNLNLIGLQPSVPDLARDPPAPLLPQGACISNNPAANAHHSYQRSTINAIPTTASLLGKTKIPLALILTPYRSVQEGDEPVPVVSDTVIARCRRCRSYINPYVTFIEGGARWKCCMCNLSNEVPQLFDWNNQTNQPADRWSRAELNCGVVEFVAPQEYMIRPPQPPVYVFVIDVSQHAVQSGMVATAARTILETLDRIPNSDQRTKVGILAVSDAMHFFCLPAGESEPSMLVVSDIDDVYLPKPTDLLVNLTEARPAIESVLGRLSDMFKESATTGSALGPAMQTAHKLIGTIGGKIITLTATLPTLGEGALKARDDPKVLGTSKESSLLQAASAFYKTFSIECARNQVTVDMFLFSASYTDVASLRCLPRYTGGQVYYYPGFNATRSEDAIKFATEFGTVLASPIGLEAVIRVRGSRGLRMSAFHGNFFTRSTDLLSLPTVPIDQSYAIELQIEDPLTQPFVVLQTAVLHTTCYGERRIRVMTTAYPTTTSMSEVFASADQNAIMTLLSNKAVERAMSSKLEDARDAVINKVVDILKVYKDTMTAANGGASAQLTVPENLKLMPLLASAMVKHVGFRESSQIPPDLRAYAHALLSTLPTQSLLPYLHPQFYSLHNMPAEAGTVGENGVVLPPSLNLTSERLERHGLFLIEDGQNIFLWVGQEAVPQLVMDVFDLPNYQELKGGKYTLPVLENPFSQRVNAIVAKTREMRRNPYWQHLYVVKADAEPALRNWALSLLIEDRVDKTASYSQFLALIKDKVGVRQTRVRK</sequence>
<keyword evidence="10" id="KW-0333">Golgi apparatus</keyword>
<proteinExistence type="inferred from homology"/>
<accession>A0A8K0JR36</accession>
<keyword evidence="6" id="KW-0963">Cytoplasm</keyword>
<feature type="compositionally biased region" description="Low complexity" evidence="12">
    <location>
        <begin position="188"/>
        <end position="198"/>
    </location>
</feature>
<dbReference type="InterPro" id="IPR006895">
    <property type="entry name" value="Znf_Sec23_Sec24"/>
</dbReference>
<dbReference type="CDD" id="cd00201">
    <property type="entry name" value="WW"/>
    <property type="match status" value="1"/>
</dbReference>
<comment type="caution">
    <text evidence="14">The sequence shown here is derived from an EMBL/GenBank/DDBJ whole genome shotgun (WGS) entry which is preliminary data.</text>
</comment>
<evidence type="ECO:0000256" key="2">
    <source>
        <dbReference type="ARBA" id="ARBA00004496"/>
    </source>
</evidence>
<dbReference type="Pfam" id="PF08033">
    <property type="entry name" value="Sec23_BS"/>
    <property type="match status" value="1"/>
</dbReference>
<evidence type="ECO:0000256" key="6">
    <source>
        <dbReference type="ARBA" id="ARBA00022490"/>
    </source>
</evidence>
<dbReference type="InterPro" id="IPR012990">
    <property type="entry name" value="Beta-sandwich_Sec23_24"/>
</dbReference>
<dbReference type="InterPro" id="IPR036174">
    <property type="entry name" value="Znf_Sec23_Sec24_sf"/>
</dbReference>
<evidence type="ECO:0000259" key="13">
    <source>
        <dbReference type="PROSITE" id="PS50020"/>
    </source>
</evidence>
<gene>
    <name evidence="14" type="ORF">FFLO_00584</name>
</gene>
<dbReference type="Pfam" id="PF00626">
    <property type="entry name" value="Gelsolin"/>
    <property type="match status" value="1"/>
</dbReference>
<dbReference type="InterPro" id="IPR036020">
    <property type="entry name" value="WW_dom_sf"/>
</dbReference>
<dbReference type="GO" id="GO:0006886">
    <property type="term" value="P:intracellular protein transport"/>
    <property type="evidence" value="ECO:0007669"/>
    <property type="project" value="InterPro"/>
</dbReference>
<evidence type="ECO:0000313" key="14">
    <source>
        <dbReference type="EMBL" id="KAG7571401.1"/>
    </source>
</evidence>
<feature type="compositionally biased region" description="Low complexity" evidence="12">
    <location>
        <begin position="54"/>
        <end position="75"/>
    </location>
</feature>
<evidence type="ECO:0000256" key="7">
    <source>
        <dbReference type="ARBA" id="ARBA00022824"/>
    </source>
</evidence>
<dbReference type="Gene3D" id="3.40.50.410">
    <property type="entry name" value="von Willebrand factor, type A domain"/>
    <property type="match status" value="1"/>
</dbReference>
<dbReference type="Gene3D" id="2.60.40.1670">
    <property type="entry name" value="beta-sandwich domain of Sec23/24"/>
    <property type="match status" value="1"/>
</dbReference>
<feature type="region of interest" description="Disordered" evidence="12">
    <location>
        <begin position="32"/>
        <end position="82"/>
    </location>
</feature>
<evidence type="ECO:0000256" key="10">
    <source>
        <dbReference type="ARBA" id="ARBA00023034"/>
    </source>
</evidence>
<comment type="subcellular location">
    <subcellularLocation>
        <location evidence="2">Cytoplasm</location>
    </subcellularLocation>
    <subcellularLocation>
        <location evidence="3">Endoplasmic reticulum membrane</location>
    </subcellularLocation>
    <subcellularLocation>
        <location evidence="1">Golgi apparatus membrane</location>
    </subcellularLocation>
</comment>
<dbReference type="SUPFAM" id="SSF81811">
    <property type="entry name" value="Helical domain of Sec23/24"/>
    <property type="match status" value="1"/>
</dbReference>
<feature type="domain" description="WW" evidence="13">
    <location>
        <begin position="4"/>
        <end position="38"/>
    </location>
</feature>
<feature type="compositionally biased region" description="Gly residues" evidence="12">
    <location>
        <begin position="41"/>
        <end position="53"/>
    </location>
</feature>
<dbReference type="Pfam" id="PF00397">
    <property type="entry name" value="WW"/>
    <property type="match status" value="1"/>
</dbReference>
<dbReference type="Pfam" id="PF04811">
    <property type="entry name" value="Sec23_trunk"/>
    <property type="match status" value="1"/>
</dbReference>
<evidence type="ECO:0000256" key="5">
    <source>
        <dbReference type="ARBA" id="ARBA00022448"/>
    </source>
</evidence>
<dbReference type="GO" id="GO:0000149">
    <property type="term" value="F:SNARE binding"/>
    <property type="evidence" value="ECO:0007669"/>
    <property type="project" value="TreeGrafter"/>
</dbReference>
<evidence type="ECO:0000256" key="4">
    <source>
        <dbReference type="ARBA" id="ARBA00008334"/>
    </source>
</evidence>
<protein>
    <recommendedName>
        <fullName evidence="13">WW domain-containing protein</fullName>
    </recommendedName>
</protein>
<dbReference type="AlphaFoldDB" id="A0A8K0JR36"/>
<dbReference type="GO" id="GO:0008270">
    <property type="term" value="F:zinc ion binding"/>
    <property type="evidence" value="ECO:0007669"/>
    <property type="project" value="InterPro"/>
</dbReference>
<dbReference type="PROSITE" id="PS50020">
    <property type="entry name" value="WW_DOMAIN_2"/>
    <property type="match status" value="1"/>
</dbReference>
<dbReference type="CDD" id="cd01479">
    <property type="entry name" value="Sec24-like"/>
    <property type="match status" value="1"/>
</dbReference>
<dbReference type="GO" id="GO:0005789">
    <property type="term" value="C:endoplasmic reticulum membrane"/>
    <property type="evidence" value="ECO:0007669"/>
    <property type="project" value="UniProtKB-SubCell"/>
</dbReference>
<evidence type="ECO:0000256" key="3">
    <source>
        <dbReference type="ARBA" id="ARBA00004586"/>
    </source>
</evidence>
<comment type="similarity">
    <text evidence="4">Belongs to the SEC23/SEC24 family. SEC24 subfamily.</text>
</comment>
<keyword evidence="5" id="KW-0813">Transport</keyword>
<keyword evidence="15" id="KW-1185">Reference proteome</keyword>
<evidence type="ECO:0000256" key="11">
    <source>
        <dbReference type="ARBA" id="ARBA00023136"/>
    </source>
</evidence>
<keyword evidence="7" id="KW-0256">Endoplasmic reticulum</keyword>
<evidence type="ECO:0000256" key="8">
    <source>
        <dbReference type="ARBA" id="ARBA00022892"/>
    </source>
</evidence>
<dbReference type="InterPro" id="IPR029006">
    <property type="entry name" value="ADF-H/Gelsolin-like_dom_sf"/>
</dbReference>
<dbReference type="SUPFAM" id="SSF82754">
    <property type="entry name" value="C-terminal, gelsolin-like domain of Sec23/24"/>
    <property type="match status" value="1"/>
</dbReference>
<dbReference type="Pfam" id="PF04815">
    <property type="entry name" value="Sec23_helical"/>
    <property type="match status" value="1"/>
</dbReference>
<dbReference type="GO" id="GO:0090110">
    <property type="term" value="P:COPII-coated vesicle cargo loading"/>
    <property type="evidence" value="ECO:0007669"/>
    <property type="project" value="TreeGrafter"/>
</dbReference>
<dbReference type="InterPro" id="IPR041742">
    <property type="entry name" value="Sec24-like_trunk_dom"/>
</dbReference>
<dbReference type="Gene3D" id="1.20.120.730">
    <property type="entry name" value="Sec23/Sec24 helical domain"/>
    <property type="match status" value="1"/>
</dbReference>